<protein>
    <submittedName>
        <fullName evidence="2">DUF1467 family protein</fullName>
    </submittedName>
</protein>
<accession>A0ABV8UJT7</accession>
<reference evidence="3" key="1">
    <citation type="journal article" date="2019" name="Int. J. Syst. Evol. Microbiol.">
        <title>The Global Catalogue of Microorganisms (GCM) 10K type strain sequencing project: providing services to taxonomists for standard genome sequencing and annotation.</title>
        <authorList>
            <consortium name="The Broad Institute Genomics Platform"/>
            <consortium name="The Broad Institute Genome Sequencing Center for Infectious Disease"/>
            <person name="Wu L."/>
            <person name="Ma J."/>
        </authorList>
    </citation>
    <scope>NUCLEOTIDE SEQUENCE [LARGE SCALE GENOMIC DNA]</scope>
    <source>
        <strain evidence="3">CECT 8472</strain>
    </source>
</reference>
<dbReference type="EMBL" id="JBHSCW010000002">
    <property type="protein sequence ID" value="MFC4350764.1"/>
    <property type="molecule type" value="Genomic_DNA"/>
</dbReference>
<dbReference type="Proteomes" id="UP001595799">
    <property type="component" value="Unassembled WGS sequence"/>
</dbReference>
<proteinExistence type="predicted"/>
<feature type="transmembrane region" description="Helical" evidence="1">
    <location>
        <begin position="46"/>
        <end position="68"/>
    </location>
</feature>
<name>A0ABV8UJT7_9PROT</name>
<comment type="caution">
    <text evidence="2">The sequence shown here is derived from an EMBL/GenBank/DDBJ whole genome shotgun (WGS) entry which is preliminary data.</text>
</comment>
<dbReference type="Pfam" id="PF07330">
    <property type="entry name" value="DUF1467"/>
    <property type="match status" value="1"/>
</dbReference>
<feature type="transmembrane region" description="Helical" evidence="1">
    <location>
        <begin position="7"/>
        <end position="26"/>
    </location>
</feature>
<keyword evidence="1" id="KW-0472">Membrane</keyword>
<sequence length="84" mass="9625">MNWFTGVMVYIVVWWVVIFTVLPWGVRRDDNPEPGHETGAPKNPMLGRKAIATTLISAVIWLIVYFVIEADLISFREMAPDIYS</sequence>
<dbReference type="RefSeq" id="WP_382421109.1">
    <property type="nucleotide sequence ID" value="NZ_JBHSCW010000002.1"/>
</dbReference>
<keyword evidence="1" id="KW-1133">Transmembrane helix</keyword>
<evidence type="ECO:0000256" key="1">
    <source>
        <dbReference type="SAM" id="Phobius"/>
    </source>
</evidence>
<evidence type="ECO:0000313" key="3">
    <source>
        <dbReference type="Proteomes" id="UP001595799"/>
    </source>
</evidence>
<keyword evidence="3" id="KW-1185">Reference proteome</keyword>
<dbReference type="InterPro" id="IPR009935">
    <property type="entry name" value="DUF1467"/>
</dbReference>
<organism evidence="2 3">
    <name type="scientific">Fodinicurvata halophila</name>
    <dbReference type="NCBI Taxonomy" id="1419723"/>
    <lineage>
        <taxon>Bacteria</taxon>
        <taxon>Pseudomonadati</taxon>
        <taxon>Pseudomonadota</taxon>
        <taxon>Alphaproteobacteria</taxon>
        <taxon>Rhodospirillales</taxon>
        <taxon>Rhodovibrionaceae</taxon>
        <taxon>Fodinicurvata</taxon>
    </lineage>
</organism>
<evidence type="ECO:0000313" key="2">
    <source>
        <dbReference type="EMBL" id="MFC4350764.1"/>
    </source>
</evidence>
<keyword evidence="1" id="KW-0812">Transmembrane</keyword>
<gene>
    <name evidence="2" type="ORF">ACFOW6_04315</name>
</gene>